<proteinExistence type="inferred from homology"/>
<name>A0A2J6RI81_HYAVF</name>
<keyword evidence="2" id="KW-0378">Hydrolase</keyword>
<gene>
    <name evidence="6" type="ORF">L207DRAFT_635604</name>
</gene>
<evidence type="ECO:0000313" key="6">
    <source>
        <dbReference type="EMBL" id="PMD38223.1"/>
    </source>
</evidence>
<dbReference type="OrthoDB" id="425534at2759"/>
<feature type="transmembrane region" description="Helical" evidence="3">
    <location>
        <begin position="22"/>
        <end position="39"/>
    </location>
</feature>
<feature type="domain" description="AB hydrolase-1" evidence="4">
    <location>
        <begin position="123"/>
        <end position="384"/>
    </location>
</feature>
<dbReference type="InterPro" id="IPR029058">
    <property type="entry name" value="AB_hydrolase_fold"/>
</dbReference>
<dbReference type="STRING" id="1149755.A0A2J6RI81"/>
<dbReference type="SUPFAM" id="SSF53474">
    <property type="entry name" value="alpha/beta-Hydrolases"/>
    <property type="match status" value="1"/>
</dbReference>
<dbReference type="InterPro" id="IPR000073">
    <property type="entry name" value="AB_hydrolase_1"/>
</dbReference>
<dbReference type="Proteomes" id="UP000235786">
    <property type="component" value="Unassembled WGS sequence"/>
</dbReference>
<accession>A0A2J6RI81</accession>
<dbReference type="Gene3D" id="3.40.50.1820">
    <property type="entry name" value="alpha/beta hydrolase"/>
    <property type="match status" value="1"/>
</dbReference>
<keyword evidence="7" id="KW-1185">Reference proteome</keyword>
<evidence type="ECO:0000313" key="7">
    <source>
        <dbReference type="Proteomes" id="UP000235786"/>
    </source>
</evidence>
<keyword evidence="3" id="KW-0812">Transmembrane</keyword>
<dbReference type="Pfam" id="PF00561">
    <property type="entry name" value="Abhydrolase_1"/>
    <property type="match status" value="1"/>
</dbReference>
<keyword evidence="3" id="KW-0472">Membrane</keyword>
<dbReference type="InterPro" id="IPR051601">
    <property type="entry name" value="Serine_prot/Carboxylest_S33"/>
</dbReference>
<evidence type="ECO:0000259" key="5">
    <source>
        <dbReference type="Pfam" id="PF08386"/>
    </source>
</evidence>
<evidence type="ECO:0000256" key="2">
    <source>
        <dbReference type="ARBA" id="ARBA00022801"/>
    </source>
</evidence>
<evidence type="ECO:0000259" key="4">
    <source>
        <dbReference type="Pfam" id="PF00561"/>
    </source>
</evidence>
<dbReference type="PANTHER" id="PTHR43248">
    <property type="entry name" value="2-SUCCINYL-6-HYDROXY-2,4-CYCLOHEXADIENE-1-CARBOXYLATE SYNTHASE"/>
    <property type="match status" value="1"/>
</dbReference>
<dbReference type="AlphaFoldDB" id="A0A2J6RI81"/>
<dbReference type="GO" id="GO:0016787">
    <property type="term" value="F:hydrolase activity"/>
    <property type="evidence" value="ECO:0007669"/>
    <property type="project" value="UniProtKB-KW"/>
</dbReference>
<dbReference type="EMBL" id="KZ613948">
    <property type="protein sequence ID" value="PMD38223.1"/>
    <property type="molecule type" value="Genomic_DNA"/>
</dbReference>
<evidence type="ECO:0000256" key="1">
    <source>
        <dbReference type="ARBA" id="ARBA00010088"/>
    </source>
</evidence>
<dbReference type="Pfam" id="PF08386">
    <property type="entry name" value="Abhydrolase_4"/>
    <property type="match status" value="1"/>
</dbReference>
<sequence length="648" mass="71987">MEKIELLDAAVNSKPHRKWKLVTWRIFSFIAVVGLLSYLNRDQRRQWSPFRISSLEIADDFNWSQTNPSEHLVYTPCFEIYQCARLSVPLDWNSTSSNGPQVAIAVIKLPAPVPVTDTSYGGAILLNPGGPGGSGVDLMFREGQRISAIVNPIAAEKAPDGKYFDLISWDPRGVNNTTPGFNCFKDSLSFDVWRYQVQADTLDHTSDISLSLAWARSKALMETCAQDDQITKYMNTVLVTRDMVEIIERHAEWRSKQADMWLESRAGKSATNGKSQCDPYSHEAVIERTKWRKGNEKLQYWGFSYGTILGATFATIYPNRVGRMVLDGVANADDYYHTNWSPALRDADKVMLKFYQYCSEAGPEKCALNIGNVSASSLQQSVESLLSTIRKDPISVPGYSTRSPTIITYSDLMALFAEMLYNPLQHFAEMAELLADVVHGNGTAFAVYKQNNQKPTCPFGEIPDKDSGLCQPPDWGIEKKGSAILCADGIDVTNSTKADFKSTVNSSYQRSKFLGEYWSTITLPCIHWKVRPKWGITADEIKGDTSHPILWIGNTLDPVTPLASAHASSKRFPGSVVLQQDSEGHCSTSSPSDCTEGIVRNYFQTGDLPAAGTVCQPNERPLIGTITIPQKDLNFPEEHGLPLIGLYI</sequence>
<protein>
    <submittedName>
        <fullName evidence="6">Uncharacterized protein</fullName>
    </submittedName>
</protein>
<keyword evidence="3" id="KW-1133">Transmembrane helix</keyword>
<feature type="domain" description="Peptidase S33 tripeptidyl aminopeptidase-like C-terminal" evidence="5">
    <location>
        <begin position="512"/>
        <end position="615"/>
    </location>
</feature>
<comment type="similarity">
    <text evidence="1">Belongs to the peptidase S33 family.</text>
</comment>
<organism evidence="6 7">
    <name type="scientific">Hyaloscypha variabilis (strain UAMH 11265 / GT02V1 / F)</name>
    <name type="common">Meliniomyces variabilis</name>
    <dbReference type="NCBI Taxonomy" id="1149755"/>
    <lineage>
        <taxon>Eukaryota</taxon>
        <taxon>Fungi</taxon>
        <taxon>Dikarya</taxon>
        <taxon>Ascomycota</taxon>
        <taxon>Pezizomycotina</taxon>
        <taxon>Leotiomycetes</taxon>
        <taxon>Helotiales</taxon>
        <taxon>Hyaloscyphaceae</taxon>
        <taxon>Hyaloscypha</taxon>
        <taxon>Hyaloscypha variabilis</taxon>
    </lineage>
</organism>
<reference evidence="6 7" key="1">
    <citation type="submission" date="2016-04" db="EMBL/GenBank/DDBJ databases">
        <title>A degradative enzymes factory behind the ericoid mycorrhizal symbiosis.</title>
        <authorList>
            <consortium name="DOE Joint Genome Institute"/>
            <person name="Martino E."/>
            <person name="Morin E."/>
            <person name="Grelet G."/>
            <person name="Kuo A."/>
            <person name="Kohler A."/>
            <person name="Daghino S."/>
            <person name="Barry K."/>
            <person name="Choi C."/>
            <person name="Cichocki N."/>
            <person name="Clum A."/>
            <person name="Copeland A."/>
            <person name="Hainaut M."/>
            <person name="Haridas S."/>
            <person name="Labutti K."/>
            <person name="Lindquist E."/>
            <person name="Lipzen A."/>
            <person name="Khouja H.-R."/>
            <person name="Murat C."/>
            <person name="Ohm R."/>
            <person name="Olson A."/>
            <person name="Spatafora J."/>
            <person name="Veneault-Fourrey C."/>
            <person name="Henrissat B."/>
            <person name="Grigoriev I."/>
            <person name="Martin F."/>
            <person name="Perotto S."/>
        </authorList>
    </citation>
    <scope>NUCLEOTIDE SEQUENCE [LARGE SCALE GENOMIC DNA]</scope>
    <source>
        <strain evidence="6 7">F</strain>
    </source>
</reference>
<evidence type="ECO:0000256" key="3">
    <source>
        <dbReference type="SAM" id="Phobius"/>
    </source>
</evidence>
<dbReference type="InterPro" id="IPR013595">
    <property type="entry name" value="Pept_S33_TAP-like_C"/>
</dbReference>
<dbReference type="PANTHER" id="PTHR43248:SF25">
    <property type="entry name" value="AB HYDROLASE-1 DOMAIN-CONTAINING PROTEIN-RELATED"/>
    <property type="match status" value="1"/>
</dbReference>